<reference evidence="1 2" key="1">
    <citation type="submission" date="2015-09" db="EMBL/GenBank/DDBJ databases">
        <authorList>
            <consortium name="Pathogen Informatics"/>
        </authorList>
    </citation>
    <scope>NUCLEOTIDE SEQUENCE [LARGE SCALE GENOMIC DNA]</scope>
    <source>
        <strain evidence="1 2">2789STDY5834855</strain>
    </source>
</reference>
<dbReference type="InterPro" id="IPR016031">
    <property type="entry name" value="Trp_RNA-bd_attenuator-like_dom"/>
</dbReference>
<name>A0A174A602_9CLOT</name>
<dbReference type="Gene3D" id="3.60.160.10">
    <property type="entry name" value="Mitochondrial biogenesis AIM24"/>
    <property type="match status" value="1"/>
</dbReference>
<gene>
    <name evidence="1" type="ORF">ERS852470_00793</name>
</gene>
<dbReference type="Pfam" id="PF01987">
    <property type="entry name" value="AIM24"/>
    <property type="match status" value="1"/>
</dbReference>
<dbReference type="SUPFAM" id="SSF51219">
    <property type="entry name" value="TRAP-like"/>
    <property type="match status" value="1"/>
</dbReference>
<dbReference type="PANTHER" id="PTHR38074">
    <property type="entry name" value="ALTERED INHERITANCE OF MITOCHONDRIA PROTEIN 24, MITOCHONDRIAL"/>
    <property type="match status" value="1"/>
</dbReference>
<keyword evidence="1" id="KW-0238">DNA-binding</keyword>
<protein>
    <submittedName>
        <fullName evidence="1">HTH DNA-binding protein</fullName>
    </submittedName>
</protein>
<proteinExistence type="predicted"/>
<evidence type="ECO:0000313" key="1">
    <source>
        <dbReference type="EMBL" id="CUN82818.1"/>
    </source>
</evidence>
<dbReference type="InterPro" id="IPR036983">
    <property type="entry name" value="AIM24_sf"/>
</dbReference>
<dbReference type="PANTHER" id="PTHR38074:SF1">
    <property type="entry name" value="ALTERED INHERITANCE OF MITOCHONDRIA PROTEIN 24, MITOCHONDRIAL"/>
    <property type="match status" value="1"/>
</dbReference>
<organism evidence="1 2">
    <name type="scientific">Clostridium disporicum</name>
    <dbReference type="NCBI Taxonomy" id="84024"/>
    <lineage>
        <taxon>Bacteria</taxon>
        <taxon>Bacillati</taxon>
        <taxon>Bacillota</taxon>
        <taxon>Clostridia</taxon>
        <taxon>Eubacteriales</taxon>
        <taxon>Clostridiaceae</taxon>
        <taxon>Clostridium</taxon>
    </lineage>
</organism>
<dbReference type="AlphaFoldDB" id="A0A174A602"/>
<dbReference type="InterPro" id="IPR002838">
    <property type="entry name" value="AIM24"/>
</dbReference>
<sequence length="262" mass="29811">MWVVKMRSNIEVKNKLTLVSQMGNESCFQILKYASLNGASELNVASAIRTIEGNGKRLKQVRILLNDSAVKIQQNALSYMKGFIERSDVVNDYKGIKKVIFGATHMRHFGLKTVFSGSGEILLEPSFNDFTLIELVDEEIIINEDMFYACDNEIDISLIPNDNNKIKLSGSGVVALKLPVPEEEIIRCKLYKDRLVVNGDFIVLRSANIKLSQEKYERIIDEELVEEVNNVYIGIGEVWILPTKSIYDKYIETNCFENDEEN</sequence>
<dbReference type="EMBL" id="CYZV01000007">
    <property type="protein sequence ID" value="CUN82818.1"/>
    <property type="molecule type" value="Genomic_DNA"/>
</dbReference>
<dbReference type="GO" id="GO:0003677">
    <property type="term" value="F:DNA binding"/>
    <property type="evidence" value="ECO:0007669"/>
    <property type="project" value="UniProtKB-KW"/>
</dbReference>
<evidence type="ECO:0000313" key="2">
    <source>
        <dbReference type="Proteomes" id="UP000095558"/>
    </source>
</evidence>
<dbReference type="Proteomes" id="UP000095558">
    <property type="component" value="Unassembled WGS sequence"/>
</dbReference>
<accession>A0A174A602</accession>